<keyword evidence="4" id="KW-1185">Reference proteome</keyword>
<feature type="transmembrane region" description="Helical" evidence="2">
    <location>
        <begin position="41"/>
        <end position="61"/>
    </location>
</feature>
<dbReference type="eggNOG" id="ENOG5031XXG">
    <property type="taxonomic scope" value="Bacteria"/>
</dbReference>
<dbReference type="RefSeq" id="WP_023361729.1">
    <property type="nucleotide sequence ID" value="NC_022657.1"/>
</dbReference>
<protein>
    <submittedName>
        <fullName evidence="3">Uncharacterized protein</fullName>
    </submittedName>
</protein>
<organism evidence="3 4">
    <name type="scientific">Actinoplanes friuliensis DSM 7358</name>
    <dbReference type="NCBI Taxonomy" id="1246995"/>
    <lineage>
        <taxon>Bacteria</taxon>
        <taxon>Bacillati</taxon>
        <taxon>Actinomycetota</taxon>
        <taxon>Actinomycetes</taxon>
        <taxon>Micromonosporales</taxon>
        <taxon>Micromonosporaceae</taxon>
        <taxon>Actinoplanes</taxon>
    </lineage>
</organism>
<feature type="compositionally biased region" description="Basic and acidic residues" evidence="1">
    <location>
        <begin position="1"/>
        <end position="16"/>
    </location>
</feature>
<sequence length="261" mass="26920">MTGEHHLRDLLEHATTHEPPPGAGTAEVFSRARSIQRRRRAGVGLAGAATLGVLVAAGVTWSGPAATPEPTDGVAPATAAPAGTPSAQARTPLTATTALDTLRTLLPKGSRVSNEVARKGFASLVVKDAGGRTTVEVNVDPEFSTDAGKASPADLLDRYDCAKRTDPQGTECTAATRDDRTRIVSIDGPADEPGASEIVRRQVDVLGPDGQRVVVTVWNAVDVSSGEVTRPAPALTGAQLQEIATSKRWNTAPTGEGGAPN</sequence>
<dbReference type="Proteomes" id="UP000017746">
    <property type="component" value="Chromosome"/>
</dbReference>
<dbReference type="HOGENOM" id="CLU_1064085_0_0_11"/>
<dbReference type="PATRIC" id="fig|1246995.3.peg.3396"/>
<accession>U5VXE1</accession>
<gene>
    <name evidence="3" type="ORF">AFR_16750</name>
</gene>
<reference evidence="3 4" key="1">
    <citation type="journal article" date="2014" name="J. Biotechnol.">
        <title>Complete genome sequence of the actinobacterium Actinoplanes friuliensis HAG 010964, producer of the lipopeptide antibiotic friulimycin.</title>
        <authorList>
            <person name="Ruckert C."/>
            <person name="Szczepanowski R."/>
            <person name="Albersmeier A."/>
            <person name="Goesmann A."/>
            <person name="Fischer N."/>
            <person name="Steinkamper A."/>
            <person name="Puhler A."/>
            <person name="Biener R."/>
            <person name="Schwartz D."/>
            <person name="Kalinowski J."/>
        </authorList>
    </citation>
    <scope>NUCLEOTIDE SEQUENCE [LARGE SCALE GENOMIC DNA]</scope>
    <source>
        <strain evidence="3 4">DSM 7358</strain>
    </source>
</reference>
<evidence type="ECO:0000313" key="4">
    <source>
        <dbReference type="Proteomes" id="UP000017746"/>
    </source>
</evidence>
<dbReference type="KEGG" id="afs:AFR_16750"/>
<dbReference type="OrthoDB" id="3686068at2"/>
<feature type="region of interest" description="Disordered" evidence="1">
    <location>
        <begin position="1"/>
        <end position="25"/>
    </location>
</feature>
<feature type="region of interest" description="Disordered" evidence="1">
    <location>
        <begin position="66"/>
        <end position="90"/>
    </location>
</feature>
<dbReference type="AlphaFoldDB" id="U5VXE1"/>
<proteinExistence type="predicted"/>
<dbReference type="EMBL" id="CP006272">
    <property type="protein sequence ID" value="AGZ41628.1"/>
    <property type="molecule type" value="Genomic_DNA"/>
</dbReference>
<dbReference type="STRING" id="1246995.AFR_16750"/>
<keyword evidence="2" id="KW-0812">Transmembrane</keyword>
<name>U5VXE1_9ACTN</name>
<evidence type="ECO:0000256" key="2">
    <source>
        <dbReference type="SAM" id="Phobius"/>
    </source>
</evidence>
<keyword evidence="2" id="KW-0472">Membrane</keyword>
<feature type="compositionally biased region" description="Low complexity" evidence="1">
    <location>
        <begin position="75"/>
        <end position="90"/>
    </location>
</feature>
<keyword evidence="2" id="KW-1133">Transmembrane helix</keyword>
<evidence type="ECO:0000256" key="1">
    <source>
        <dbReference type="SAM" id="MobiDB-lite"/>
    </source>
</evidence>
<evidence type="ECO:0000313" key="3">
    <source>
        <dbReference type="EMBL" id="AGZ41628.1"/>
    </source>
</evidence>